<evidence type="ECO:0000256" key="1">
    <source>
        <dbReference type="SAM" id="MobiDB-lite"/>
    </source>
</evidence>
<evidence type="ECO:0000313" key="3">
    <source>
        <dbReference type="Proteomes" id="UP000276215"/>
    </source>
</evidence>
<accession>A0A3N4J0H2</accession>
<feature type="region of interest" description="Disordered" evidence="1">
    <location>
        <begin position="1"/>
        <end position="54"/>
    </location>
</feature>
<keyword evidence="3" id="KW-1185">Reference proteome</keyword>
<evidence type="ECO:0000313" key="2">
    <source>
        <dbReference type="EMBL" id="RPA90727.1"/>
    </source>
</evidence>
<sequence>MFSTHPAMGNSGTIPEYRSGPQDAQTPALNPNPHEIAATREPPAGAVSSQPSPMPYLLLPGQMSKEQEARWFQRCQNRADELEAKFYLRLQESQEKWYQRFVKQNQKIQEQSAEIASLIVGSLLPATALYEKNDKMKLEGNFNLRGGLERIVCQAKLIKKIRTDCAPEIQAGLDELAKTPAFIKVLHDEVAARQLALEDVIQCIASIYDGVSKHAYGNDSIITLYEEDHTARECAVLATFLKVQSAWPDGLEWRKEKGRRQTKH</sequence>
<reference evidence="2 3" key="1">
    <citation type="journal article" date="2018" name="Nat. Ecol. Evol.">
        <title>Pezizomycetes genomes reveal the molecular basis of ectomycorrhizal truffle lifestyle.</title>
        <authorList>
            <person name="Murat C."/>
            <person name="Payen T."/>
            <person name="Noel B."/>
            <person name="Kuo A."/>
            <person name="Morin E."/>
            <person name="Chen J."/>
            <person name="Kohler A."/>
            <person name="Krizsan K."/>
            <person name="Balestrini R."/>
            <person name="Da Silva C."/>
            <person name="Montanini B."/>
            <person name="Hainaut M."/>
            <person name="Levati E."/>
            <person name="Barry K.W."/>
            <person name="Belfiori B."/>
            <person name="Cichocki N."/>
            <person name="Clum A."/>
            <person name="Dockter R.B."/>
            <person name="Fauchery L."/>
            <person name="Guy J."/>
            <person name="Iotti M."/>
            <person name="Le Tacon F."/>
            <person name="Lindquist E.A."/>
            <person name="Lipzen A."/>
            <person name="Malagnac F."/>
            <person name="Mello A."/>
            <person name="Molinier V."/>
            <person name="Miyauchi S."/>
            <person name="Poulain J."/>
            <person name="Riccioni C."/>
            <person name="Rubini A."/>
            <person name="Sitrit Y."/>
            <person name="Splivallo R."/>
            <person name="Traeger S."/>
            <person name="Wang M."/>
            <person name="Zifcakova L."/>
            <person name="Wipf D."/>
            <person name="Zambonelli A."/>
            <person name="Paolocci F."/>
            <person name="Nowrousian M."/>
            <person name="Ottonello S."/>
            <person name="Baldrian P."/>
            <person name="Spatafora J.W."/>
            <person name="Henrissat B."/>
            <person name="Nagy L.G."/>
            <person name="Aury J.M."/>
            <person name="Wincker P."/>
            <person name="Grigoriev I.V."/>
            <person name="Bonfante P."/>
            <person name="Martin F.M."/>
        </authorList>
    </citation>
    <scope>NUCLEOTIDE SEQUENCE [LARGE SCALE GENOMIC DNA]</scope>
    <source>
        <strain evidence="2 3">120613-1</strain>
    </source>
</reference>
<name>A0A3N4J0H2_9PEZI</name>
<dbReference type="EMBL" id="ML120515">
    <property type="protein sequence ID" value="RPA90727.1"/>
    <property type="molecule type" value="Genomic_DNA"/>
</dbReference>
<dbReference type="Proteomes" id="UP000276215">
    <property type="component" value="Unassembled WGS sequence"/>
</dbReference>
<protein>
    <submittedName>
        <fullName evidence="2">Uncharacterized protein</fullName>
    </submittedName>
</protein>
<proteinExistence type="predicted"/>
<dbReference type="AlphaFoldDB" id="A0A3N4J0H2"/>
<organism evidence="2 3">
    <name type="scientific">Choiromyces venosus 120613-1</name>
    <dbReference type="NCBI Taxonomy" id="1336337"/>
    <lineage>
        <taxon>Eukaryota</taxon>
        <taxon>Fungi</taxon>
        <taxon>Dikarya</taxon>
        <taxon>Ascomycota</taxon>
        <taxon>Pezizomycotina</taxon>
        <taxon>Pezizomycetes</taxon>
        <taxon>Pezizales</taxon>
        <taxon>Tuberaceae</taxon>
        <taxon>Choiromyces</taxon>
    </lineage>
</organism>
<dbReference type="OrthoDB" id="5425868at2759"/>
<gene>
    <name evidence="2" type="ORF">L873DRAFT_1875118</name>
</gene>